<dbReference type="Proteomes" id="UP000095286">
    <property type="component" value="Unplaced"/>
</dbReference>
<evidence type="ECO:0000313" key="1">
    <source>
        <dbReference type="Proteomes" id="UP000095286"/>
    </source>
</evidence>
<evidence type="ECO:0000313" key="2">
    <source>
        <dbReference type="WBParaSite" id="RSKR_0000425900.1"/>
    </source>
</evidence>
<reference evidence="2" key="1">
    <citation type="submission" date="2016-11" db="UniProtKB">
        <authorList>
            <consortium name="WormBaseParasite"/>
        </authorList>
    </citation>
    <scope>IDENTIFICATION</scope>
    <source>
        <strain evidence="2">KR3021</strain>
    </source>
</reference>
<organism evidence="1 2">
    <name type="scientific">Rhabditophanes sp. KR3021</name>
    <dbReference type="NCBI Taxonomy" id="114890"/>
    <lineage>
        <taxon>Eukaryota</taxon>
        <taxon>Metazoa</taxon>
        <taxon>Ecdysozoa</taxon>
        <taxon>Nematoda</taxon>
        <taxon>Chromadorea</taxon>
        <taxon>Rhabditida</taxon>
        <taxon>Tylenchina</taxon>
        <taxon>Panagrolaimomorpha</taxon>
        <taxon>Strongyloidoidea</taxon>
        <taxon>Alloionematidae</taxon>
        <taxon>Rhabditophanes</taxon>
    </lineage>
</organism>
<proteinExistence type="predicted"/>
<accession>A0AC35TTX7</accession>
<protein>
    <submittedName>
        <fullName evidence="2">Coiled-coil domain-containing protein 52</fullName>
    </submittedName>
</protein>
<name>A0AC35TTX7_9BILA</name>
<sequence length="334" mass="36012">MANRQSDQENLKKKIAQVREVVSTVSNSEVVLALHNFDMNVEKTIRALCEQGVQEVIGDWETNGTVHKKKNRKERRLEQQSKTQEAPAEVVKELPKAAAPLPTPSTPVKENNLKTGPSTKLPPKQQQKVLAPTSSDAGHSTQGDIQAIFRQISQALAEREKFVLSQLRAKPDQKFNFDLSNLNRAIETFGHVSVIKGSAHTSPLSSRPDSKCSVGTTTSQNSIVSGGTDDSGIEQISPFSKKGVIPAATVSASCITPAATSNSFSADQLEEIQRQLKQTLSAQGIDISLVQSMADNGGFHTQQRRRAPKSDQSGNGTTNPKGGKNLKVGKGIQA</sequence>
<dbReference type="WBParaSite" id="RSKR_0000425900.1">
    <property type="protein sequence ID" value="RSKR_0000425900.1"/>
    <property type="gene ID" value="RSKR_0000425900"/>
</dbReference>